<evidence type="ECO:0000256" key="3">
    <source>
        <dbReference type="SAM" id="MobiDB-lite"/>
    </source>
</evidence>
<dbReference type="InterPro" id="IPR036388">
    <property type="entry name" value="WH-like_DNA-bd_sf"/>
</dbReference>
<dbReference type="InterPro" id="IPR011990">
    <property type="entry name" value="TPR-like_helical_dom_sf"/>
</dbReference>
<organism evidence="7 8">
    <name type="scientific">Amycolatopsis sacchari</name>
    <dbReference type="NCBI Taxonomy" id="115433"/>
    <lineage>
        <taxon>Bacteria</taxon>
        <taxon>Bacillati</taxon>
        <taxon>Actinomycetota</taxon>
        <taxon>Actinomycetes</taxon>
        <taxon>Pseudonocardiales</taxon>
        <taxon>Pseudonocardiaceae</taxon>
        <taxon>Amycolatopsis</taxon>
    </lineage>
</organism>
<dbReference type="PANTHER" id="PTHR35807">
    <property type="entry name" value="TRANSCRIPTIONAL REGULATOR REDD-RELATED"/>
    <property type="match status" value="1"/>
</dbReference>
<name>A0A1I4D623_9PSEU</name>
<dbReference type="GO" id="GO:0003677">
    <property type="term" value="F:DNA binding"/>
    <property type="evidence" value="ECO:0007669"/>
    <property type="project" value="UniProtKB-KW"/>
</dbReference>
<comment type="similarity">
    <text evidence="1">Belongs to the AfsR/DnrI/RedD regulatory family.</text>
</comment>
<dbReference type="SUPFAM" id="SSF46894">
    <property type="entry name" value="C-terminal effector domain of the bipartite response regulators"/>
    <property type="match status" value="1"/>
</dbReference>
<keyword evidence="4" id="KW-0472">Membrane</keyword>
<evidence type="ECO:0000256" key="2">
    <source>
        <dbReference type="ARBA" id="ARBA00023125"/>
    </source>
</evidence>
<feature type="region of interest" description="Disordered" evidence="3">
    <location>
        <begin position="578"/>
        <end position="606"/>
    </location>
</feature>
<reference evidence="7 8" key="1">
    <citation type="submission" date="2016-10" db="EMBL/GenBank/DDBJ databases">
        <authorList>
            <person name="de Groot N.N."/>
        </authorList>
    </citation>
    <scope>NUCLEOTIDE SEQUENCE [LARGE SCALE GENOMIC DNA]</scope>
    <source>
        <strain evidence="7 8">DSM 44468</strain>
    </source>
</reference>
<dbReference type="SMART" id="SM00862">
    <property type="entry name" value="Trans_reg_C"/>
    <property type="match status" value="1"/>
</dbReference>
<dbReference type="Proteomes" id="UP000199025">
    <property type="component" value="Unassembled WGS sequence"/>
</dbReference>
<dbReference type="STRING" id="115433.SAMN05421835_14214"/>
<evidence type="ECO:0000259" key="6">
    <source>
        <dbReference type="SMART" id="SM01043"/>
    </source>
</evidence>
<dbReference type="InterPro" id="IPR051677">
    <property type="entry name" value="AfsR-DnrI-RedD_regulator"/>
</dbReference>
<gene>
    <name evidence="7" type="ORF">SAMN05421835_14214</name>
</gene>
<proteinExistence type="inferred from homology"/>
<dbReference type="RefSeq" id="WP_245783442.1">
    <property type="nucleotide sequence ID" value="NZ_FORP01000042.1"/>
</dbReference>
<evidence type="ECO:0000313" key="7">
    <source>
        <dbReference type="EMBL" id="SFK89184.1"/>
    </source>
</evidence>
<dbReference type="SMART" id="SM01043">
    <property type="entry name" value="BTAD"/>
    <property type="match status" value="1"/>
</dbReference>
<dbReference type="InterPro" id="IPR001867">
    <property type="entry name" value="OmpR/PhoB-type_DNA-bd"/>
</dbReference>
<dbReference type="Gene3D" id="1.25.40.10">
    <property type="entry name" value="Tetratricopeptide repeat domain"/>
    <property type="match status" value="1"/>
</dbReference>
<sequence length="882" mass="95021">MTGSSMHTASHVVGVAARMLRGLLAALILLALLCGLPWALVRLIGWPLPDHLPTLAEVQGVLFGPMTATFLLDFLACVAWVLWALFVADVARYAVELARDLHAPDVLTAGPLRRITVVLVGAVLIAVLGHRLSQGGTAGNTFNADVVATAEAKLVADKHDAVPPRSVVVLAPNPETGVHDSLWRIAQRTLGDGSRWPEIFELNRGKPQPGGRVFDRPSLIFPGEEFELPSDTASTPHVRPPAPAEQPAPRAPHPPPVQDAPPPHPAADVGFRWGDELFVGLGLASAVSAALVLARCHRNRRYRPGSGDRTYLPVAPVVYQLRLAHLRATQDDDGLGSEPPKAPVTPLAHDGSLPVGIRDGREMALDLAVSRGLGLIGEGAAAAARALLVSAVAATPESRVICPAEDAAALLGRRTDQDVPPANFQVVADIEAALDELEAETLARARQATAPHTDRRPPVVLVARSLQQHRQRLQAILDNGSDFGVTGLLLGQWPAGITAYVRGDGTVSATNPGPGERLRGTSMFHLGEDHLEELLTLLRQARGPHENDRKTTSARESGLELLAVHSASEQTDARLEILGPEDDSSDPLSVNSASPRPHTTEHQQDALPPLRITVLGPVRVWWRPALADASEVVEQEVTSAFQPRVRELLVFLALHPDGVSREALIAALWPTSPSEKTTNALNTSFSRLRRAVGAATGGTLAEVVLTGEGRYRLNPDVVEVDYHRFAAAVAARRAATSQHERTDANRRAVECYTGSLADGMSTDWIETAREAIRRDAIDAVAALARALVEEDPLQTMDLLEMARAFDPHNELIYRDIMRLQERLGQLDAIPRTLALLTTRLAEVDDRPSPQAIDLAERLQRRHDAHQDTAAPSSADRGYSKTR</sequence>
<dbReference type="GO" id="GO:0006355">
    <property type="term" value="P:regulation of DNA-templated transcription"/>
    <property type="evidence" value="ECO:0007669"/>
    <property type="project" value="InterPro"/>
</dbReference>
<evidence type="ECO:0000256" key="4">
    <source>
        <dbReference type="SAM" id="Phobius"/>
    </source>
</evidence>
<dbReference type="GO" id="GO:0000160">
    <property type="term" value="P:phosphorelay signal transduction system"/>
    <property type="evidence" value="ECO:0007669"/>
    <property type="project" value="InterPro"/>
</dbReference>
<dbReference type="EMBL" id="FORP01000042">
    <property type="protein sequence ID" value="SFK89184.1"/>
    <property type="molecule type" value="Genomic_DNA"/>
</dbReference>
<protein>
    <submittedName>
        <fullName evidence="7">DNA-binding transcriptional activator of the SARP family</fullName>
    </submittedName>
</protein>
<dbReference type="Gene3D" id="1.10.10.10">
    <property type="entry name" value="Winged helix-like DNA-binding domain superfamily/Winged helix DNA-binding domain"/>
    <property type="match status" value="1"/>
</dbReference>
<feature type="region of interest" description="Disordered" evidence="3">
    <location>
        <begin position="226"/>
        <end position="268"/>
    </location>
</feature>
<dbReference type="Gene3D" id="3.10.350.10">
    <property type="entry name" value="LysM domain"/>
    <property type="match status" value="1"/>
</dbReference>
<keyword evidence="4" id="KW-1133">Transmembrane helix</keyword>
<feature type="region of interest" description="Disordered" evidence="3">
    <location>
        <begin position="331"/>
        <end position="352"/>
    </location>
</feature>
<evidence type="ECO:0000313" key="8">
    <source>
        <dbReference type="Proteomes" id="UP000199025"/>
    </source>
</evidence>
<keyword evidence="8" id="KW-1185">Reference proteome</keyword>
<feature type="domain" description="Bacterial transcriptional activator" evidence="6">
    <location>
        <begin position="720"/>
        <end position="859"/>
    </location>
</feature>
<dbReference type="InterPro" id="IPR005158">
    <property type="entry name" value="BTAD"/>
</dbReference>
<evidence type="ECO:0000256" key="1">
    <source>
        <dbReference type="ARBA" id="ARBA00005820"/>
    </source>
</evidence>
<feature type="domain" description="OmpR/PhoB-type" evidence="5">
    <location>
        <begin position="635"/>
        <end position="713"/>
    </location>
</feature>
<evidence type="ECO:0000259" key="5">
    <source>
        <dbReference type="SMART" id="SM00862"/>
    </source>
</evidence>
<keyword evidence="2 7" id="KW-0238">DNA-binding</keyword>
<dbReference type="InterPro" id="IPR036779">
    <property type="entry name" value="LysM_dom_sf"/>
</dbReference>
<keyword evidence="4" id="KW-0812">Transmembrane</keyword>
<dbReference type="InterPro" id="IPR016032">
    <property type="entry name" value="Sig_transdc_resp-reg_C-effctor"/>
</dbReference>
<dbReference type="AlphaFoldDB" id="A0A1I4D623"/>
<feature type="region of interest" description="Disordered" evidence="3">
    <location>
        <begin position="853"/>
        <end position="882"/>
    </location>
</feature>
<feature type="transmembrane region" description="Helical" evidence="4">
    <location>
        <begin position="112"/>
        <end position="132"/>
    </location>
</feature>
<feature type="transmembrane region" description="Helical" evidence="4">
    <location>
        <begin position="67"/>
        <end position="91"/>
    </location>
</feature>
<accession>A0A1I4D623</accession>
<feature type="compositionally biased region" description="Pro residues" evidence="3">
    <location>
        <begin position="238"/>
        <end position="265"/>
    </location>
</feature>